<feature type="region of interest" description="Disordered" evidence="1">
    <location>
        <begin position="1"/>
        <end position="36"/>
    </location>
</feature>
<dbReference type="Proteomes" id="UP000229675">
    <property type="component" value="Unassembled WGS sequence"/>
</dbReference>
<dbReference type="AlphaFoldDB" id="A0A2H0WY15"/>
<comment type="caution">
    <text evidence="3">The sequence shown here is derived from an EMBL/GenBank/DDBJ whole genome shotgun (WGS) entry which is preliminary data.</text>
</comment>
<reference evidence="4" key="1">
    <citation type="submission" date="2017-09" db="EMBL/GenBank/DDBJ databases">
        <title>Depth-based differentiation of microbial function through sediment-hosted aquifers and enrichment of novel symbionts in the deep terrestrial subsurface.</title>
        <authorList>
            <person name="Probst A.J."/>
            <person name="Ladd B."/>
            <person name="Jarett J.K."/>
            <person name="Geller-Mcgrath D.E."/>
            <person name="Sieber C.M.K."/>
            <person name="Emerson J.B."/>
            <person name="Anantharaman K."/>
            <person name="Thomas B.C."/>
            <person name="Malmstrom R."/>
            <person name="Stieglmeier M."/>
            <person name="Klingl A."/>
            <person name="Woyke T."/>
            <person name="Ryan C.M."/>
            <person name="Banfield J.F."/>
        </authorList>
    </citation>
    <scope>NUCLEOTIDE SEQUENCE [LARGE SCALE GENOMIC DNA]</scope>
</reference>
<feature type="transmembrane region" description="Helical" evidence="2">
    <location>
        <begin position="59"/>
        <end position="78"/>
    </location>
</feature>
<protein>
    <submittedName>
        <fullName evidence="3">Uncharacterized protein</fullName>
    </submittedName>
</protein>
<keyword evidence="2" id="KW-0472">Membrane</keyword>
<evidence type="ECO:0000256" key="2">
    <source>
        <dbReference type="SAM" id="Phobius"/>
    </source>
</evidence>
<dbReference type="EMBL" id="PEZD01000011">
    <property type="protein sequence ID" value="PIS17481.1"/>
    <property type="molecule type" value="Genomic_DNA"/>
</dbReference>
<accession>A0A2H0WY15</accession>
<proteinExistence type="predicted"/>
<evidence type="ECO:0000256" key="1">
    <source>
        <dbReference type="SAM" id="MobiDB-lite"/>
    </source>
</evidence>
<keyword evidence="2" id="KW-1133">Transmembrane helix</keyword>
<feature type="compositionally biased region" description="Polar residues" evidence="1">
    <location>
        <begin position="21"/>
        <end position="36"/>
    </location>
</feature>
<sequence length="97" mass="10541">MAQKNDKSGIDLSKKLEESAPKSQSGQWSPGPYVSSTTPKIIRWLIKYSGGLIKNERQAFYVILGFIVLAIIVSIFLFSGRGGEQEIFTPPPATGGP</sequence>
<gene>
    <name evidence="3" type="ORF">COT59_00480</name>
</gene>
<name>A0A2H0WY15_9BACT</name>
<keyword evidence="2" id="KW-0812">Transmembrane</keyword>
<organism evidence="3 4">
    <name type="scientific">Candidatus Nealsonbacteria bacterium CG09_land_8_20_14_0_10_42_14</name>
    <dbReference type="NCBI Taxonomy" id="1974707"/>
    <lineage>
        <taxon>Bacteria</taxon>
        <taxon>Candidatus Nealsoniibacteriota</taxon>
    </lineage>
</organism>
<evidence type="ECO:0000313" key="3">
    <source>
        <dbReference type="EMBL" id="PIS17481.1"/>
    </source>
</evidence>
<evidence type="ECO:0000313" key="4">
    <source>
        <dbReference type="Proteomes" id="UP000229675"/>
    </source>
</evidence>
<feature type="compositionally biased region" description="Basic and acidic residues" evidence="1">
    <location>
        <begin position="1"/>
        <end position="20"/>
    </location>
</feature>